<feature type="region of interest" description="Disordered" evidence="1">
    <location>
        <begin position="543"/>
        <end position="618"/>
    </location>
</feature>
<dbReference type="Proteomes" id="UP001365128">
    <property type="component" value="Unassembled WGS sequence"/>
</dbReference>
<feature type="region of interest" description="Disordered" evidence="1">
    <location>
        <begin position="721"/>
        <end position="755"/>
    </location>
</feature>
<evidence type="ECO:0000256" key="1">
    <source>
        <dbReference type="SAM" id="MobiDB-lite"/>
    </source>
</evidence>
<gene>
    <name evidence="2" type="ORF">IWX46DRAFT_642180</name>
</gene>
<feature type="compositionally biased region" description="Polar residues" evidence="1">
    <location>
        <begin position="580"/>
        <end position="603"/>
    </location>
</feature>
<feature type="region of interest" description="Disordered" evidence="1">
    <location>
        <begin position="484"/>
        <end position="504"/>
    </location>
</feature>
<comment type="caution">
    <text evidence="2">The sequence shown here is derived from an EMBL/GenBank/DDBJ whole genome shotgun (WGS) entry which is preliminary data.</text>
</comment>
<feature type="compositionally biased region" description="Basic and acidic residues" evidence="1">
    <location>
        <begin position="662"/>
        <end position="679"/>
    </location>
</feature>
<accession>A0ABR1M213</accession>
<evidence type="ECO:0000313" key="2">
    <source>
        <dbReference type="EMBL" id="KAK7541516.1"/>
    </source>
</evidence>
<protein>
    <submittedName>
        <fullName evidence="2">Uncharacterized protein</fullName>
    </submittedName>
</protein>
<reference evidence="2 3" key="1">
    <citation type="submission" date="2024-04" db="EMBL/GenBank/DDBJ databases">
        <title>Phyllosticta paracitricarpa is synonymous to the EU quarantine fungus P. citricarpa based on phylogenomic analyses.</title>
        <authorList>
            <consortium name="Lawrence Berkeley National Laboratory"/>
            <person name="Van Ingen-Buijs V.A."/>
            <person name="Van Westerhoven A.C."/>
            <person name="Haridas S."/>
            <person name="Skiadas P."/>
            <person name="Martin F."/>
            <person name="Groenewald J.Z."/>
            <person name="Crous P.W."/>
            <person name="Seidl M.F."/>
        </authorList>
    </citation>
    <scope>NUCLEOTIDE SEQUENCE [LARGE SCALE GENOMIC DNA]</scope>
    <source>
        <strain evidence="2 3">CBS 122670</strain>
    </source>
</reference>
<feature type="region of interest" description="Disordered" evidence="1">
    <location>
        <begin position="654"/>
        <end position="680"/>
    </location>
</feature>
<keyword evidence="3" id="KW-1185">Reference proteome</keyword>
<feature type="compositionally biased region" description="Polar residues" evidence="1">
    <location>
        <begin position="392"/>
        <end position="407"/>
    </location>
</feature>
<name>A0ABR1M213_9PEZI</name>
<feature type="compositionally biased region" description="Basic and acidic residues" evidence="1">
    <location>
        <begin position="569"/>
        <end position="579"/>
    </location>
</feature>
<feature type="region of interest" description="Disordered" evidence="1">
    <location>
        <begin position="364"/>
        <end position="413"/>
    </location>
</feature>
<organism evidence="2 3">
    <name type="scientific">Phyllosticta citricarpa</name>
    <dbReference type="NCBI Taxonomy" id="55181"/>
    <lineage>
        <taxon>Eukaryota</taxon>
        <taxon>Fungi</taxon>
        <taxon>Dikarya</taxon>
        <taxon>Ascomycota</taxon>
        <taxon>Pezizomycotina</taxon>
        <taxon>Dothideomycetes</taxon>
        <taxon>Dothideomycetes incertae sedis</taxon>
        <taxon>Botryosphaeriales</taxon>
        <taxon>Phyllostictaceae</taxon>
        <taxon>Phyllosticta</taxon>
    </lineage>
</organism>
<sequence>MDCDFPLYALELSRLRDFSDQRRSQRKIHFRLESDSIPIRSSPLDLWVPTFHKYGPSPEGNVRHLDETSTWRGLSMAQAREIKFWEDMFAAVLEYKISNHLIDIIDAMDERGAARRPESLNQCICKSINNMGCRNYPVNIGEFLTCMIELHKRNGSHHQWLASSGDFYNGLFAFSATMNAQGEPTICGRVKRYGPIVRFTWLDTEASLSRKCHIHPVFVDSVLDPEYDAYVGCPEYQLKSDCVAFEWDASQKGFVGYLKSGHIKPSKMPTPTSLDLMVTGTRFFPENVRFERIIRLKIDIVVHEELSKVKNYPLTWSPSYESFGMSSYERLSSELRQDARRRYQSPAIPVDDLSLLMKTRKRGRELRHRQNLSPGLAKWQQELEPEHGRAQSEPSSTRASTGNSSDYHNPFRSGPVPDIPAWWKVSTDRSTDAPTSLAKNVTPTSLISLADCAESGAQPNPCPSIWSPSQLFKDPATIRGGAHGPISQHKSTIIPSAPGGSGTLSQRRQIMPTVDDFGSLFQSGSTIKHELERPFWPELYKRRKSSCEGPSSRRAVRKTSSESGAFKARASDNARHFESSHSSSNETIRFPVSSTPPRQSDTDSIGLHKRSKSCGPLSAQTSPTSVCAPCQAGQVSSSTIAHVLLPEMLDAYSTTEQSNSTGKDKTGDKEQASSHRDDSVFSEASRVTALQSNCGKPEDFQAEIKEWYDILFLKQQVEKDLGKSRAGNKSDEEAFEEAFRGEADAETEAGDHETE</sequence>
<evidence type="ECO:0000313" key="3">
    <source>
        <dbReference type="Proteomes" id="UP001365128"/>
    </source>
</evidence>
<proteinExistence type="predicted"/>
<dbReference type="EMBL" id="JBBPDW010000024">
    <property type="protein sequence ID" value="KAK7541516.1"/>
    <property type="molecule type" value="Genomic_DNA"/>
</dbReference>